<evidence type="ECO:0000313" key="1">
    <source>
        <dbReference type="EMBL" id="MEX1663106.1"/>
    </source>
</evidence>
<dbReference type="InterPro" id="IPR022789">
    <property type="entry name" value="ParD"/>
</dbReference>
<dbReference type="Pfam" id="PF03693">
    <property type="entry name" value="ParD_antitoxin"/>
    <property type="match status" value="1"/>
</dbReference>
<organism evidence="1 2">
    <name type="scientific">Thioclava arctica</name>
    <dbReference type="NCBI Taxonomy" id="3238301"/>
    <lineage>
        <taxon>Bacteria</taxon>
        <taxon>Pseudomonadati</taxon>
        <taxon>Pseudomonadota</taxon>
        <taxon>Alphaproteobacteria</taxon>
        <taxon>Rhodobacterales</taxon>
        <taxon>Paracoccaceae</taxon>
        <taxon>Thioclava</taxon>
    </lineage>
</organism>
<accession>A0ABV3TND6</accession>
<protein>
    <submittedName>
        <fullName evidence="1">Type II toxin-antitoxin system ParD family antitoxin</fullName>
    </submittedName>
</protein>
<reference evidence="1 2" key="1">
    <citation type="journal article" date="2011" name="Int. J. Syst. Evol. Microbiol.">
        <title>Zhongshania antarctica gen. nov., sp. nov. and Zhongshania guokunii sp. nov., gammaproteobacteria respectively isolated from coastal attached (fast) ice and surface seawater of the Antarctic.</title>
        <authorList>
            <person name="Li H.J."/>
            <person name="Zhang X.Y."/>
            <person name="Chen C.X."/>
            <person name="Zhang Y.J."/>
            <person name="Gao Z.M."/>
            <person name="Yu Y."/>
            <person name="Chen X.L."/>
            <person name="Chen B."/>
            <person name="Zhang Y.Z."/>
        </authorList>
    </citation>
    <scope>NUCLEOTIDE SEQUENCE [LARGE SCALE GENOMIC DNA]</scope>
    <source>
        <strain evidence="1 2">15-R06ZXC-3</strain>
    </source>
</reference>
<dbReference type="InterPro" id="IPR038296">
    <property type="entry name" value="ParD_sf"/>
</dbReference>
<dbReference type="EMBL" id="JBFRYC010000012">
    <property type="protein sequence ID" value="MEX1663106.1"/>
    <property type="molecule type" value="Genomic_DNA"/>
</dbReference>
<comment type="caution">
    <text evidence="1">The sequence shown here is derived from an EMBL/GenBank/DDBJ whole genome shotgun (WGS) entry which is preliminary data.</text>
</comment>
<gene>
    <name evidence="1" type="ORF">AB4874_15870</name>
</gene>
<dbReference type="Proteomes" id="UP001557465">
    <property type="component" value="Unassembled WGS sequence"/>
</dbReference>
<sequence length="91" mass="9923">MSVKSSISLSDQQDAFARGLVEQGRFSSVSAVIQNGLDLLRRKTEADEAETAALHLLLVERQGGAFVSGPEIQSRVSAMIGRKRRGPRVER</sequence>
<evidence type="ECO:0000313" key="2">
    <source>
        <dbReference type="Proteomes" id="UP001557465"/>
    </source>
</evidence>
<proteinExistence type="predicted"/>
<dbReference type="RefSeq" id="WP_368392699.1">
    <property type="nucleotide sequence ID" value="NZ_JBFRYC010000012.1"/>
</dbReference>
<dbReference type="Gene3D" id="6.10.10.120">
    <property type="entry name" value="Antitoxin ParD1-like"/>
    <property type="match status" value="1"/>
</dbReference>
<name>A0ABV3TND6_9RHOB</name>
<keyword evidence="2" id="KW-1185">Reference proteome</keyword>